<dbReference type="RefSeq" id="WP_128765527.1">
    <property type="nucleotide sequence ID" value="NZ_JBHUOO010000010.1"/>
</dbReference>
<dbReference type="CDD" id="cd24013">
    <property type="entry name" value="ASKHA_ATPase_BT3980-like"/>
    <property type="match status" value="1"/>
</dbReference>
<comment type="caution">
    <text evidence="1">The sequence shown here is derived from an EMBL/GenBank/DDBJ whole genome shotgun (WGS) entry which is preliminary data.</text>
</comment>
<dbReference type="Gene3D" id="3.30.420.260">
    <property type="match status" value="1"/>
</dbReference>
<gene>
    <name evidence="1" type="ORF">DSM02_2073</name>
</gene>
<protein>
    <recommendedName>
        <fullName evidence="3">DUF3822 family protein</fullName>
    </recommendedName>
</protein>
<evidence type="ECO:0000313" key="2">
    <source>
        <dbReference type="Proteomes" id="UP000289859"/>
    </source>
</evidence>
<dbReference type="OrthoDB" id="658622at2"/>
<name>A0A4Q0P5C4_9FLAO</name>
<accession>A0A4Q0P5C4</accession>
<dbReference type="Gene3D" id="3.30.420.250">
    <property type="match status" value="1"/>
</dbReference>
<dbReference type="EMBL" id="QOVK01000007">
    <property type="protein sequence ID" value="RXG21827.1"/>
    <property type="molecule type" value="Genomic_DNA"/>
</dbReference>
<sequence length="265" mass="31093">MMNKNLVNPENLIVSIQVSLDGFSFYIKDTDANTLVDSQEYFFENSSTPQKSLERIQNVFTSTPSLNQAFKEVVVVYANELFAMVPKVLFNEQNLTDYLKFNTKILKTDFIVYDEIEELNLINVYVPYANINNFFFDHFGTFTYYHSQSILIKNILNQTRSTENPEVFIQVSPQAIDLVCYQGQKLLLNNHFKYETPEDFVYYILFCFEQVQLNTEKTKLWLNGAIAEEDATYKLIFEYIRDIKFYSSESNSILKNSFLQYDLSL</sequence>
<evidence type="ECO:0008006" key="3">
    <source>
        <dbReference type="Google" id="ProtNLM"/>
    </source>
</evidence>
<keyword evidence="2" id="KW-1185">Reference proteome</keyword>
<dbReference type="Proteomes" id="UP000289859">
    <property type="component" value="Unassembled WGS sequence"/>
</dbReference>
<organism evidence="1 2">
    <name type="scientific">Leeuwenhoekiella polynyae</name>
    <dbReference type="NCBI Taxonomy" id="1550906"/>
    <lineage>
        <taxon>Bacteria</taxon>
        <taxon>Pseudomonadati</taxon>
        <taxon>Bacteroidota</taxon>
        <taxon>Flavobacteriia</taxon>
        <taxon>Flavobacteriales</taxon>
        <taxon>Flavobacteriaceae</taxon>
        <taxon>Leeuwenhoekiella</taxon>
    </lineage>
</organism>
<dbReference type="InterPro" id="IPR024213">
    <property type="entry name" value="DUF3822"/>
</dbReference>
<proteinExistence type="predicted"/>
<dbReference type="Pfam" id="PF12864">
    <property type="entry name" value="DUF3822"/>
    <property type="match status" value="1"/>
</dbReference>
<dbReference type="AlphaFoldDB" id="A0A4Q0P5C4"/>
<evidence type="ECO:0000313" key="1">
    <source>
        <dbReference type="EMBL" id="RXG21827.1"/>
    </source>
</evidence>
<reference evidence="1 2" key="1">
    <citation type="submission" date="2018-07" db="EMBL/GenBank/DDBJ databases">
        <title>Leeuwenhoekiella genomics.</title>
        <authorList>
            <person name="Tahon G."/>
            <person name="Willems A."/>
        </authorList>
    </citation>
    <scope>NUCLEOTIDE SEQUENCE [LARGE SCALE GENOMIC DNA]</scope>
    <source>
        <strain evidence="1 2">LMG 29608</strain>
    </source>
</reference>